<keyword evidence="6" id="KW-1185">Reference proteome</keyword>
<reference evidence="5" key="1">
    <citation type="submission" date="2020-08" db="EMBL/GenBank/DDBJ databases">
        <title>Genome public.</title>
        <authorList>
            <person name="Liu C."/>
            <person name="Sun Q."/>
        </authorList>
    </citation>
    <scope>NUCLEOTIDE SEQUENCE</scope>
    <source>
        <strain evidence="5">NSJ-33</strain>
    </source>
</reference>
<dbReference type="InterPro" id="IPR018060">
    <property type="entry name" value="HTH_AraC"/>
</dbReference>
<protein>
    <submittedName>
        <fullName evidence="5">Helix-turn-helix transcriptional regulator</fullName>
    </submittedName>
</protein>
<name>A0A926I645_9FIRM</name>
<dbReference type="InterPro" id="IPR050959">
    <property type="entry name" value="MarA-like"/>
</dbReference>
<dbReference type="GO" id="GO:0043565">
    <property type="term" value="F:sequence-specific DNA binding"/>
    <property type="evidence" value="ECO:0007669"/>
    <property type="project" value="InterPro"/>
</dbReference>
<dbReference type="EMBL" id="JACRSV010000001">
    <property type="protein sequence ID" value="MBC8559530.1"/>
    <property type="molecule type" value="Genomic_DNA"/>
</dbReference>
<organism evidence="5 6">
    <name type="scientific">Fumia xinanensis</name>
    <dbReference type="NCBI Taxonomy" id="2763659"/>
    <lineage>
        <taxon>Bacteria</taxon>
        <taxon>Bacillati</taxon>
        <taxon>Bacillota</taxon>
        <taxon>Clostridia</taxon>
        <taxon>Eubacteriales</taxon>
        <taxon>Oscillospiraceae</taxon>
        <taxon>Fumia</taxon>
    </lineage>
</organism>
<sequence length="301" mass="34552">MNERDKVNLVQEMQDYIEEHVKADDFTLEGLYAAVGYSRRHADRVFREFLGETPLETVKKIRLTDSVTKLREQEASILEVALESGFDSHEGYTRAFARFFDVTPSSYRKKPVAVPLFIQYPITHYYNYLHGKEENEMETKELICMVTPVERPKRKLLFLRSVNATDYFSFCEEKGCEWDGLLNSIPEKFDTAALLELPPFLQKHGFSKIASGVEVPFSYDGKIPEGYDLAELPPCLLLYFQTEPYENEEDFGIAIGCAFRAAERYDYEKFGYERVPDAAPFFNFGAEAAKGASIAVPARKR</sequence>
<comment type="caution">
    <text evidence="5">The sequence shown here is derived from an EMBL/GenBank/DDBJ whole genome shotgun (WGS) entry which is preliminary data.</text>
</comment>
<keyword evidence="2" id="KW-0238">DNA-binding</keyword>
<dbReference type="InterPro" id="IPR018062">
    <property type="entry name" value="HTH_AraC-typ_CS"/>
</dbReference>
<dbReference type="GO" id="GO:0003700">
    <property type="term" value="F:DNA-binding transcription factor activity"/>
    <property type="evidence" value="ECO:0007669"/>
    <property type="project" value="InterPro"/>
</dbReference>
<evidence type="ECO:0000256" key="2">
    <source>
        <dbReference type="ARBA" id="ARBA00023125"/>
    </source>
</evidence>
<gene>
    <name evidence="5" type="ORF">H8710_05520</name>
</gene>
<keyword evidence="1" id="KW-0805">Transcription regulation</keyword>
<evidence type="ECO:0000259" key="4">
    <source>
        <dbReference type="PROSITE" id="PS01124"/>
    </source>
</evidence>
<dbReference type="Gene3D" id="1.10.10.60">
    <property type="entry name" value="Homeodomain-like"/>
    <property type="match status" value="2"/>
</dbReference>
<dbReference type="AlphaFoldDB" id="A0A926I645"/>
<feature type="domain" description="HTH araC/xylS-type" evidence="4">
    <location>
        <begin position="11"/>
        <end position="110"/>
    </location>
</feature>
<dbReference type="SMART" id="SM00342">
    <property type="entry name" value="HTH_ARAC"/>
    <property type="match status" value="1"/>
</dbReference>
<dbReference type="Pfam" id="PF12833">
    <property type="entry name" value="HTH_18"/>
    <property type="match status" value="1"/>
</dbReference>
<evidence type="ECO:0000313" key="5">
    <source>
        <dbReference type="EMBL" id="MBC8559530.1"/>
    </source>
</evidence>
<dbReference type="Proteomes" id="UP000610760">
    <property type="component" value="Unassembled WGS sequence"/>
</dbReference>
<proteinExistence type="predicted"/>
<dbReference type="PROSITE" id="PS00041">
    <property type="entry name" value="HTH_ARAC_FAMILY_1"/>
    <property type="match status" value="1"/>
</dbReference>
<dbReference type="PROSITE" id="PS01124">
    <property type="entry name" value="HTH_ARAC_FAMILY_2"/>
    <property type="match status" value="1"/>
</dbReference>
<evidence type="ECO:0000256" key="3">
    <source>
        <dbReference type="ARBA" id="ARBA00023163"/>
    </source>
</evidence>
<evidence type="ECO:0000256" key="1">
    <source>
        <dbReference type="ARBA" id="ARBA00023015"/>
    </source>
</evidence>
<keyword evidence="3" id="KW-0804">Transcription</keyword>
<dbReference type="PANTHER" id="PTHR47504:SF5">
    <property type="entry name" value="RIGHT ORIGIN-BINDING PROTEIN"/>
    <property type="match status" value="1"/>
</dbReference>
<dbReference type="PANTHER" id="PTHR47504">
    <property type="entry name" value="RIGHT ORIGIN-BINDING PROTEIN"/>
    <property type="match status" value="1"/>
</dbReference>
<evidence type="ECO:0000313" key="6">
    <source>
        <dbReference type="Proteomes" id="UP000610760"/>
    </source>
</evidence>
<dbReference type="SUPFAM" id="SSF46689">
    <property type="entry name" value="Homeodomain-like"/>
    <property type="match status" value="1"/>
</dbReference>
<accession>A0A926I645</accession>
<dbReference type="InterPro" id="IPR009057">
    <property type="entry name" value="Homeodomain-like_sf"/>
</dbReference>
<dbReference type="RefSeq" id="WP_249294423.1">
    <property type="nucleotide sequence ID" value="NZ_JACRSV010000001.1"/>
</dbReference>